<dbReference type="Pfam" id="PF00107">
    <property type="entry name" value="ADH_zinc_N"/>
    <property type="match status" value="1"/>
</dbReference>
<dbReference type="InterPro" id="IPR011032">
    <property type="entry name" value="GroES-like_sf"/>
</dbReference>
<evidence type="ECO:0000313" key="2">
    <source>
        <dbReference type="EMBL" id="AWK71087.1"/>
    </source>
</evidence>
<dbReference type="Gene3D" id="3.40.50.720">
    <property type="entry name" value="NAD(P)-binding Rossmann-like Domain"/>
    <property type="match status" value="1"/>
</dbReference>
<dbReference type="PANTHER" id="PTHR43677:SF4">
    <property type="entry name" value="QUINONE OXIDOREDUCTASE-LIKE PROTEIN 2"/>
    <property type="match status" value="1"/>
</dbReference>
<dbReference type="AlphaFoldDB" id="A0A2S2BR32"/>
<evidence type="ECO:0000259" key="1">
    <source>
        <dbReference type="SMART" id="SM00829"/>
    </source>
</evidence>
<dbReference type="InterPro" id="IPR051397">
    <property type="entry name" value="Zn-ADH-like_protein"/>
</dbReference>
<dbReference type="InterPro" id="IPR013149">
    <property type="entry name" value="ADH-like_C"/>
</dbReference>
<dbReference type="EMBL" id="CP021354">
    <property type="protein sequence ID" value="AWK71087.1"/>
    <property type="molecule type" value="Genomic_DNA"/>
</dbReference>
<dbReference type="RefSeq" id="WP_109327008.1">
    <property type="nucleotide sequence ID" value="NZ_CP021354.1"/>
</dbReference>
<dbReference type="KEGG" id="roz:CBI38_05375"/>
<dbReference type="OrthoDB" id="4190732at2"/>
<dbReference type="SUPFAM" id="SSF51735">
    <property type="entry name" value="NAD(P)-binding Rossmann-fold domains"/>
    <property type="match status" value="1"/>
</dbReference>
<dbReference type="PANTHER" id="PTHR43677">
    <property type="entry name" value="SHORT-CHAIN DEHYDROGENASE/REDUCTASE"/>
    <property type="match status" value="1"/>
</dbReference>
<feature type="domain" description="Enoyl reductase (ER)" evidence="1">
    <location>
        <begin position="10"/>
        <end position="320"/>
    </location>
</feature>
<reference evidence="2 3" key="1">
    <citation type="submission" date="2017-05" db="EMBL/GenBank/DDBJ databases">
        <title>Isolation of Rhodococcus sp. S2-17 biodegrading of BP-3.</title>
        <authorList>
            <person name="Lee Y."/>
            <person name="Kim K.H."/>
            <person name="Chun B.H."/>
            <person name="Jung H.S."/>
            <person name="Jeon C.O."/>
        </authorList>
    </citation>
    <scope>NUCLEOTIDE SEQUENCE [LARGE SCALE GENOMIC DNA]</scope>
    <source>
        <strain evidence="2 3">S2-17</strain>
    </source>
</reference>
<dbReference type="InterPro" id="IPR020843">
    <property type="entry name" value="ER"/>
</dbReference>
<dbReference type="SUPFAM" id="SSF50129">
    <property type="entry name" value="GroES-like"/>
    <property type="match status" value="1"/>
</dbReference>
<organism evidence="2 3">
    <name type="scientific">Rhodococcus oxybenzonivorans</name>
    <dbReference type="NCBI Taxonomy" id="1990687"/>
    <lineage>
        <taxon>Bacteria</taxon>
        <taxon>Bacillati</taxon>
        <taxon>Actinomycetota</taxon>
        <taxon>Actinomycetes</taxon>
        <taxon>Mycobacteriales</taxon>
        <taxon>Nocardiaceae</taxon>
        <taxon>Rhodococcus</taxon>
    </lineage>
</organism>
<sequence>MRAAVCSSYGPPEAVTVETLPSPLLEPGQVRIKIGAAAVNFSDVLLIAGKYQVSVPPPFTPGSEFAGVVEEVAEGVSAVSVGDRVTGTGFVGAFAEEIVVASDKLTLKRIPDGIDARVAAAFGVAHRTAYHTLRSVARVRPGDELIVLGAGGGVGIAAVQLGIALGASVTAVASSTDKLVVAASYGAGHLIDHRSGDLRSRLKEALPQGADVVVDPVGGDLSEPALRALRPGGRFVTVGYASGVIPSIPLNLVLVKGIHISGFQFKDIPADEFHRNEQELTDLLLENRAVPHIGASYPLEDTADALRLVADGNAIGKVLIDCES</sequence>
<dbReference type="Gene3D" id="3.90.180.10">
    <property type="entry name" value="Medium-chain alcohol dehydrogenases, catalytic domain"/>
    <property type="match status" value="1"/>
</dbReference>
<dbReference type="Pfam" id="PF08240">
    <property type="entry name" value="ADH_N"/>
    <property type="match status" value="1"/>
</dbReference>
<dbReference type="InterPro" id="IPR013154">
    <property type="entry name" value="ADH-like_N"/>
</dbReference>
<protein>
    <submittedName>
        <fullName evidence="2">NADPH:quinone oxidoreductase</fullName>
    </submittedName>
</protein>
<dbReference type="SMART" id="SM00829">
    <property type="entry name" value="PKS_ER"/>
    <property type="match status" value="1"/>
</dbReference>
<dbReference type="GO" id="GO:0016491">
    <property type="term" value="F:oxidoreductase activity"/>
    <property type="evidence" value="ECO:0007669"/>
    <property type="project" value="InterPro"/>
</dbReference>
<proteinExistence type="predicted"/>
<accession>A0A2S2BR32</accession>
<gene>
    <name evidence="2" type="ORF">CBI38_05375</name>
</gene>
<name>A0A2S2BR32_9NOCA</name>
<dbReference type="CDD" id="cd08241">
    <property type="entry name" value="QOR1"/>
    <property type="match status" value="1"/>
</dbReference>
<dbReference type="InterPro" id="IPR036291">
    <property type="entry name" value="NAD(P)-bd_dom_sf"/>
</dbReference>
<keyword evidence="3" id="KW-1185">Reference proteome</keyword>
<evidence type="ECO:0000313" key="3">
    <source>
        <dbReference type="Proteomes" id="UP000245711"/>
    </source>
</evidence>
<dbReference type="Proteomes" id="UP000245711">
    <property type="component" value="Chromosome"/>
</dbReference>